<keyword evidence="3" id="KW-1185">Reference proteome</keyword>
<dbReference type="Proteomes" id="UP000510621">
    <property type="component" value="Chromosome"/>
</dbReference>
<name>A0A7L6ANU6_9GAMM</name>
<evidence type="ECO:0000313" key="2">
    <source>
        <dbReference type="EMBL" id="QLQ30776.1"/>
    </source>
</evidence>
<gene>
    <name evidence="2" type="ORF">HZT40_03195</name>
</gene>
<organism evidence="2 3">
    <name type="scientific">Candidatus Thiothrix singaporensis</name>
    <dbReference type="NCBI Taxonomy" id="2799669"/>
    <lineage>
        <taxon>Bacteria</taxon>
        <taxon>Pseudomonadati</taxon>
        <taxon>Pseudomonadota</taxon>
        <taxon>Gammaproteobacteria</taxon>
        <taxon>Thiotrichales</taxon>
        <taxon>Thiotrichaceae</taxon>
        <taxon>Thiothrix</taxon>
    </lineage>
</organism>
<evidence type="ECO:0000313" key="3">
    <source>
        <dbReference type="Proteomes" id="UP000510621"/>
    </source>
</evidence>
<dbReference type="KEGG" id="this:HZT40_03195"/>
<protein>
    <submittedName>
        <fullName evidence="2">Uncharacterized protein</fullName>
    </submittedName>
</protein>
<sequence length="194" mass="20804">MDAATTQFVTFARGLISTGIKTAEMAASEKAVKRGVDRAYVLKSMVRLGGEELTVRFIIHRRSDGTFAYDHAIDAEEAGVMGGSSGTLDSVDSIETSLSVLLPDEPSSGHNPIAILDDAGITVNGMVFNLFIEGDSLEFDGTVNNQPSLSANSSNGEQSIQQPDNDITSQGDGLQMQPKHSQNRRLLVCLRLPY</sequence>
<evidence type="ECO:0000256" key="1">
    <source>
        <dbReference type="SAM" id="MobiDB-lite"/>
    </source>
</evidence>
<feature type="compositionally biased region" description="Polar residues" evidence="1">
    <location>
        <begin position="143"/>
        <end position="172"/>
    </location>
</feature>
<proteinExistence type="predicted"/>
<accession>A0A7L6ANU6</accession>
<dbReference type="EMBL" id="CP059265">
    <property type="protein sequence ID" value="QLQ30776.1"/>
    <property type="molecule type" value="Genomic_DNA"/>
</dbReference>
<reference evidence="2" key="1">
    <citation type="submission" date="2020-06" db="EMBL/GenBank/DDBJ databases">
        <title>Analysis procedures for assessing recovery of high quality, complete, closed genomes from Nanopore long read metagenome sequencing.</title>
        <authorList>
            <person name="Bessarab I."/>
            <person name="Arumugam K."/>
            <person name="Haryono M."/>
            <person name="Liu X."/>
            <person name="Roy S."/>
            <person name="Zuniga-Montanez R.E."/>
            <person name="Qiu G."/>
            <person name="Drautz-Moses D.I."/>
            <person name="Law Y.Y."/>
            <person name="Wuertz S."/>
            <person name="Lauro F.M."/>
            <person name="Huson D.H."/>
            <person name="Williams R.B."/>
        </authorList>
    </citation>
    <scope>NUCLEOTIDE SEQUENCE [LARGE SCALE GENOMIC DNA]</scope>
    <source>
        <strain evidence="2">SSD2</strain>
    </source>
</reference>
<dbReference type="AlphaFoldDB" id="A0A7L6ANU6"/>
<feature type="region of interest" description="Disordered" evidence="1">
    <location>
        <begin position="143"/>
        <end position="180"/>
    </location>
</feature>